<dbReference type="SUPFAM" id="SSF53098">
    <property type="entry name" value="Ribonuclease H-like"/>
    <property type="match status" value="1"/>
</dbReference>
<dbReference type="InterPro" id="IPR024567">
    <property type="entry name" value="RNase_HII/HIII_dom"/>
</dbReference>
<dbReference type="PANTHER" id="PTHR10954:SF23">
    <property type="entry name" value="RIBONUCLEASE"/>
    <property type="match status" value="1"/>
</dbReference>
<dbReference type="EMBL" id="CP030926">
    <property type="protein sequence ID" value="AXN37806.1"/>
    <property type="molecule type" value="Genomic_DNA"/>
</dbReference>
<dbReference type="InterPro" id="IPR012295">
    <property type="entry name" value="TBP_dom_sf"/>
</dbReference>
<dbReference type="GeneID" id="97411173"/>
<name>A0ABM6XHZ9_9BACI</name>
<keyword evidence="8 14" id="KW-0963">Cytoplasm</keyword>
<proteinExistence type="inferred from homology"/>
<dbReference type="CDD" id="cd06590">
    <property type="entry name" value="RNase_HII_bacteria_HIII_like"/>
    <property type="match status" value="1"/>
</dbReference>
<reference evidence="17 18" key="1">
    <citation type="submission" date="2018-07" db="EMBL/GenBank/DDBJ databases">
        <title>The molecular basis for the intramolecular migration of carboxyl group in the catabolism of para-hydroxybenzoate via gentisate.</title>
        <authorList>
            <person name="Zhao H."/>
            <person name="Xu Y."/>
            <person name="Lin S."/>
            <person name="Spain J.C."/>
            <person name="Zhou N.-Y."/>
        </authorList>
    </citation>
    <scope>NUCLEOTIDE SEQUENCE [LARGE SCALE GENOMIC DNA]</scope>
    <source>
        <strain evidence="17 18">PHB-7a</strain>
    </source>
</reference>
<evidence type="ECO:0000256" key="14">
    <source>
        <dbReference type="HAMAP-Rule" id="MF_00053"/>
    </source>
</evidence>
<evidence type="ECO:0000313" key="17">
    <source>
        <dbReference type="EMBL" id="AXN37806.1"/>
    </source>
</evidence>
<dbReference type="Proteomes" id="UP000260457">
    <property type="component" value="Chromosome"/>
</dbReference>
<dbReference type="InterPro" id="IPR036397">
    <property type="entry name" value="RNaseH_sf"/>
</dbReference>
<keyword evidence="10 14" id="KW-0479">Metal-binding</keyword>
<dbReference type="InterPro" id="IPR004641">
    <property type="entry name" value="RNase_HIII"/>
</dbReference>
<dbReference type="EC" id="3.1.26.4" evidence="6 14"/>
<dbReference type="RefSeq" id="WP_053347232.1">
    <property type="nucleotide sequence ID" value="NZ_CP030926.1"/>
</dbReference>
<dbReference type="HAMAP" id="MF_00053">
    <property type="entry name" value="RNase_HIII"/>
    <property type="match status" value="1"/>
</dbReference>
<evidence type="ECO:0000256" key="15">
    <source>
        <dbReference type="PROSITE-ProRule" id="PRU01319"/>
    </source>
</evidence>
<evidence type="ECO:0000256" key="9">
    <source>
        <dbReference type="ARBA" id="ARBA00022722"/>
    </source>
</evidence>
<comment type="cofactor">
    <cofactor evidence="2">
        <name>Mg(2+)</name>
        <dbReference type="ChEBI" id="CHEBI:18420"/>
    </cofactor>
</comment>
<dbReference type="CDD" id="cd14796">
    <property type="entry name" value="RNAse_HIII_N"/>
    <property type="match status" value="1"/>
</dbReference>
<keyword evidence="13 14" id="KW-0460">Magnesium</keyword>
<comment type="catalytic activity">
    <reaction evidence="1 14 15">
        <text>Endonucleolytic cleavage to 5'-phosphomonoester.</text>
        <dbReference type="EC" id="3.1.26.4"/>
    </reaction>
</comment>
<keyword evidence="9 14" id="KW-0540">Nuclease</keyword>
<evidence type="ECO:0000256" key="5">
    <source>
        <dbReference type="ARBA" id="ARBA00008378"/>
    </source>
</evidence>
<dbReference type="PROSITE" id="PS51975">
    <property type="entry name" value="RNASE_H_2"/>
    <property type="match status" value="1"/>
</dbReference>
<gene>
    <name evidence="14" type="primary">rnhC</name>
    <name evidence="17" type="ORF">DTO10_04825</name>
</gene>
<evidence type="ECO:0000256" key="7">
    <source>
        <dbReference type="ARBA" id="ARBA00021407"/>
    </source>
</evidence>
<dbReference type="Pfam" id="PF11858">
    <property type="entry name" value="DUF3378"/>
    <property type="match status" value="1"/>
</dbReference>
<dbReference type="Gene3D" id="3.30.420.10">
    <property type="entry name" value="Ribonuclease H-like superfamily/Ribonuclease H"/>
    <property type="match status" value="1"/>
</dbReference>
<comment type="cofactor">
    <cofactor evidence="14 15">
        <name>Mn(2+)</name>
        <dbReference type="ChEBI" id="CHEBI:29035"/>
    </cofactor>
    <cofactor evidence="14 15">
        <name>Mg(2+)</name>
        <dbReference type="ChEBI" id="CHEBI:18420"/>
    </cofactor>
    <text evidence="14 15">Manganese or magnesium. Binds 1 divalent metal ion per monomer in the absence of substrate. May bind a second metal ion after substrate binding.</text>
</comment>
<feature type="binding site" evidence="14 15">
    <location>
        <position position="103"/>
    </location>
    <ligand>
        <name>a divalent metal cation</name>
        <dbReference type="ChEBI" id="CHEBI:60240"/>
    </ligand>
</feature>
<keyword evidence="12 14" id="KW-0378">Hydrolase</keyword>
<evidence type="ECO:0000256" key="13">
    <source>
        <dbReference type="ARBA" id="ARBA00022842"/>
    </source>
</evidence>
<evidence type="ECO:0000313" key="18">
    <source>
        <dbReference type="Proteomes" id="UP000260457"/>
    </source>
</evidence>
<keyword evidence="11 14" id="KW-0255">Endonuclease</keyword>
<feature type="binding site" evidence="14 15">
    <location>
        <position position="102"/>
    </location>
    <ligand>
        <name>a divalent metal cation</name>
        <dbReference type="ChEBI" id="CHEBI:60240"/>
    </ligand>
</feature>
<feature type="binding site" evidence="14 15">
    <location>
        <position position="207"/>
    </location>
    <ligand>
        <name>a divalent metal cation</name>
        <dbReference type="ChEBI" id="CHEBI:60240"/>
    </ligand>
</feature>
<evidence type="ECO:0000256" key="1">
    <source>
        <dbReference type="ARBA" id="ARBA00000077"/>
    </source>
</evidence>
<sequence>MSHVVLLISPSQITEMKSHYSSSLAAKLPPGSIFSAKPPLCTVTAYKSGKVLFQGKNAETEAKKWQKGAAAPKKKAASTASVNVHRYSPPAHIGTMSVIGSDEVGTGDYFGPMTVVAVYAKKEQLPLLKELGVQDSKNLKDPQIIEIAKQIKDVVPFSLLTCDNPKYNTLQAKGMSQGKMKALLHNQAIKNLMQKIQPEQAEAVLIDQFAQPDVFFNYLKGQELFQANATYLCTKAEGIHLGVAAASILARYAFVKRFDLLSEKAGFKIPKGAGFAVDEAAARLIHEKGIDSLNEFTKTHFANTEKAKRLYQQKYHK</sequence>
<feature type="domain" description="RNase H type-2" evidence="16">
    <location>
        <begin position="96"/>
        <end position="313"/>
    </location>
</feature>
<evidence type="ECO:0000259" key="16">
    <source>
        <dbReference type="PROSITE" id="PS51975"/>
    </source>
</evidence>
<evidence type="ECO:0000256" key="8">
    <source>
        <dbReference type="ARBA" id="ARBA00022490"/>
    </source>
</evidence>
<comment type="similarity">
    <text evidence="5 14">Belongs to the RNase HII family. RnhC subfamily.</text>
</comment>
<organism evidence="17 18">
    <name type="scientific">Peribacillus butanolivorans</name>
    <dbReference type="NCBI Taxonomy" id="421767"/>
    <lineage>
        <taxon>Bacteria</taxon>
        <taxon>Bacillati</taxon>
        <taxon>Bacillota</taxon>
        <taxon>Bacilli</taxon>
        <taxon>Bacillales</taxon>
        <taxon>Bacillaceae</taxon>
        <taxon>Peribacillus</taxon>
    </lineage>
</organism>
<evidence type="ECO:0000256" key="6">
    <source>
        <dbReference type="ARBA" id="ARBA00012180"/>
    </source>
</evidence>
<evidence type="ECO:0000256" key="10">
    <source>
        <dbReference type="ARBA" id="ARBA00022723"/>
    </source>
</evidence>
<evidence type="ECO:0000256" key="3">
    <source>
        <dbReference type="ARBA" id="ARBA00004065"/>
    </source>
</evidence>
<dbReference type="PIRSF" id="PIRSF037748">
    <property type="entry name" value="RnhC"/>
    <property type="match status" value="1"/>
</dbReference>
<protein>
    <recommendedName>
        <fullName evidence="7 14">Ribonuclease HIII</fullName>
        <shortName evidence="14">RNase HIII</shortName>
        <ecNumber evidence="6 14">3.1.26.4</ecNumber>
    </recommendedName>
</protein>
<evidence type="ECO:0000256" key="2">
    <source>
        <dbReference type="ARBA" id="ARBA00001946"/>
    </source>
</evidence>
<keyword evidence="18" id="KW-1185">Reference proteome</keyword>
<evidence type="ECO:0000256" key="4">
    <source>
        <dbReference type="ARBA" id="ARBA00004496"/>
    </source>
</evidence>
<accession>A0ABM6XHZ9</accession>
<comment type="function">
    <text evidence="3 14">Endonuclease that specifically degrades the RNA of RNA-DNA hybrids.</text>
</comment>
<dbReference type="NCBIfam" id="TIGR00716">
    <property type="entry name" value="rnhC"/>
    <property type="match status" value="1"/>
</dbReference>
<dbReference type="InterPro" id="IPR001352">
    <property type="entry name" value="RNase_HII/HIII"/>
</dbReference>
<comment type="subcellular location">
    <subcellularLocation>
        <location evidence="4 14">Cytoplasm</location>
    </subcellularLocation>
</comment>
<dbReference type="Pfam" id="PF01351">
    <property type="entry name" value="RNase_HII"/>
    <property type="match status" value="1"/>
</dbReference>
<dbReference type="Gene3D" id="3.30.310.10">
    <property type="entry name" value="TATA-Binding Protein"/>
    <property type="match status" value="1"/>
</dbReference>
<dbReference type="InterPro" id="IPR012337">
    <property type="entry name" value="RNaseH-like_sf"/>
</dbReference>
<dbReference type="PANTHER" id="PTHR10954">
    <property type="entry name" value="RIBONUCLEASE H2 SUBUNIT A"/>
    <property type="match status" value="1"/>
</dbReference>
<dbReference type="InterPro" id="IPR024568">
    <property type="entry name" value="RNase_HIII_N"/>
</dbReference>
<evidence type="ECO:0000256" key="11">
    <source>
        <dbReference type="ARBA" id="ARBA00022759"/>
    </source>
</evidence>
<evidence type="ECO:0000256" key="12">
    <source>
        <dbReference type="ARBA" id="ARBA00022801"/>
    </source>
</evidence>